<accession>A0AAU8CNG6</accession>
<dbReference type="AlphaFoldDB" id="A0AAU8CNG6"/>
<feature type="transmembrane region" description="Helical" evidence="1">
    <location>
        <begin position="20"/>
        <end position="46"/>
    </location>
</feature>
<sequence length="59" mass="6183">MRPLIGRFLQDETGATAIEYGLIAGLIALAIIGGVGSAGNSIAALWDSNNSRIQEVLKR</sequence>
<evidence type="ECO:0000313" key="2">
    <source>
        <dbReference type="EMBL" id="XCG47870.1"/>
    </source>
</evidence>
<dbReference type="InterPro" id="IPR007047">
    <property type="entry name" value="Flp_Fap"/>
</dbReference>
<name>A0AAU8CNG6_9HYPH</name>
<keyword evidence="1" id="KW-0812">Transmembrane</keyword>
<dbReference type="RefSeq" id="WP_353644589.1">
    <property type="nucleotide sequence ID" value="NZ_CP159253.1"/>
</dbReference>
<evidence type="ECO:0000256" key="1">
    <source>
        <dbReference type="SAM" id="Phobius"/>
    </source>
</evidence>
<proteinExistence type="predicted"/>
<gene>
    <name evidence="2" type="ORF">ABVK50_21805</name>
</gene>
<dbReference type="Pfam" id="PF04964">
    <property type="entry name" value="Flp_Fap"/>
    <property type="match status" value="1"/>
</dbReference>
<protein>
    <submittedName>
        <fullName evidence="2">Flp family type IVb pilin</fullName>
    </submittedName>
</protein>
<dbReference type="EMBL" id="CP159253">
    <property type="protein sequence ID" value="XCG47870.1"/>
    <property type="molecule type" value="Genomic_DNA"/>
</dbReference>
<organism evidence="2">
    <name type="scientific">Mesorhizobium sp. WSM2240</name>
    <dbReference type="NCBI Taxonomy" id="3228851"/>
    <lineage>
        <taxon>Bacteria</taxon>
        <taxon>Pseudomonadati</taxon>
        <taxon>Pseudomonadota</taxon>
        <taxon>Alphaproteobacteria</taxon>
        <taxon>Hyphomicrobiales</taxon>
        <taxon>Phyllobacteriaceae</taxon>
        <taxon>Mesorhizobium</taxon>
    </lineage>
</organism>
<reference evidence="2" key="1">
    <citation type="submission" date="2024-06" db="EMBL/GenBank/DDBJ databases">
        <title>Mesorhizobium karijinii sp. nov., a symbiont of the iconic Swainsona formosa from arid Australia.</title>
        <authorList>
            <person name="Hill Y.J."/>
            <person name="Watkin E.L.J."/>
            <person name="O'Hara G.W."/>
            <person name="Terpolilli J."/>
            <person name="Tye M.L."/>
            <person name="Kohlmeier M.G."/>
        </authorList>
    </citation>
    <scope>NUCLEOTIDE SEQUENCE</scope>
    <source>
        <strain evidence="2">WSM2240</strain>
    </source>
</reference>
<keyword evidence="1" id="KW-0472">Membrane</keyword>
<keyword evidence="1" id="KW-1133">Transmembrane helix</keyword>